<protein>
    <submittedName>
        <fullName evidence="2">Helix-turn-helix domain-containing protein</fullName>
    </submittedName>
</protein>
<dbReference type="PROSITE" id="PS50943">
    <property type="entry name" value="HTH_CROC1"/>
    <property type="match status" value="1"/>
</dbReference>
<dbReference type="InterPro" id="IPR039554">
    <property type="entry name" value="HigA2-like_HTH"/>
</dbReference>
<evidence type="ECO:0000259" key="1">
    <source>
        <dbReference type="PROSITE" id="PS50943"/>
    </source>
</evidence>
<dbReference type="Gene3D" id="1.10.260.40">
    <property type="entry name" value="lambda repressor-like DNA-binding domains"/>
    <property type="match status" value="1"/>
</dbReference>
<dbReference type="Proteomes" id="UP001058739">
    <property type="component" value="Chromosome 02"/>
</dbReference>
<accession>A0ABY5UEI2</accession>
<evidence type="ECO:0000313" key="2">
    <source>
        <dbReference type="EMBL" id="UWL61744.1"/>
    </source>
</evidence>
<name>A0ABY5UEI2_9HYPH</name>
<dbReference type="SUPFAM" id="SSF47413">
    <property type="entry name" value="lambda repressor-like DNA-binding domains"/>
    <property type="match status" value="1"/>
</dbReference>
<gene>
    <name evidence="2" type="ORF">NIK97_17840</name>
</gene>
<dbReference type="EMBL" id="CP099968">
    <property type="protein sequence ID" value="UWL61744.1"/>
    <property type="molecule type" value="Genomic_DNA"/>
</dbReference>
<dbReference type="Pfam" id="PF13744">
    <property type="entry name" value="HTH_37"/>
    <property type="match status" value="1"/>
</dbReference>
<feature type="domain" description="HTH cro/C1-type" evidence="1">
    <location>
        <begin position="33"/>
        <end position="88"/>
    </location>
</feature>
<dbReference type="SMART" id="SM00530">
    <property type="entry name" value="HTH_XRE"/>
    <property type="match status" value="1"/>
</dbReference>
<dbReference type="RefSeq" id="WP_119039408.1">
    <property type="nucleotide sequence ID" value="NZ_CP099968.1"/>
</dbReference>
<organism evidence="2 3">
    <name type="scientific">Brucella pseudintermedia</name>
    <dbReference type="NCBI Taxonomy" id="370111"/>
    <lineage>
        <taxon>Bacteria</taxon>
        <taxon>Pseudomonadati</taxon>
        <taxon>Pseudomonadota</taxon>
        <taxon>Alphaproteobacteria</taxon>
        <taxon>Hyphomicrobiales</taxon>
        <taxon>Brucellaceae</taxon>
        <taxon>Brucella/Ochrobactrum group</taxon>
        <taxon>Brucella</taxon>
    </lineage>
</organism>
<proteinExistence type="predicted"/>
<sequence length="107" mass="11810">MIEVIHGSQNVYADLGFPDAEEMFVKAKLVTKIRQIIKDRGWTQKQAGTVLGMPQPKLSKMLNGQFRGISEAKMLECLARLGRDVQIVVGPERDSTEAGHVNVVFAA</sequence>
<dbReference type="CDD" id="cd00093">
    <property type="entry name" value="HTH_XRE"/>
    <property type="match status" value="1"/>
</dbReference>
<dbReference type="InterPro" id="IPR001387">
    <property type="entry name" value="Cro/C1-type_HTH"/>
</dbReference>
<evidence type="ECO:0000313" key="3">
    <source>
        <dbReference type="Proteomes" id="UP001058739"/>
    </source>
</evidence>
<dbReference type="InterPro" id="IPR010982">
    <property type="entry name" value="Lambda_DNA-bd_dom_sf"/>
</dbReference>
<reference evidence="2" key="1">
    <citation type="submission" date="2022-06" db="EMBL/GenBank/DDBJ databases">
        <title>Complete Genome Sequence of Deoxynivalenol-bioadsorption Ochrobactrum pseudintermedium ASAG-D25.</title>
        <authorList>
            <person name="Wang N."/>
        </authorList>
    </citation>
    <scope>NUCLEOTIDE SEQUENCE</scope>
    <source>
        <strain evidence="2">ASAG-D25</strain>
    </source>
</reference>
<keyword evidence="3" id="KW-1185">Reference proteome</keyword>